<protein>
    <submittedName>
        <fullName evidence="1">Uncharacterized protein</fullName>
    </submittedName>
</protein>
<evidence type="ECO:0000313" key="1">
    <source>
        <dbReference type="EMBL" id="EDP31830.1"/>
    </source>
</evidence>
<proteinExistence type="predicted"/>
<dbReference type="EMBL" id="DS239411">
    <property type="protein sequence ID" value="EDP31830.1"/>
    <property type="molecule type" value="Genomic_DNA"/>
</dbReference>
<accession>A8PZ83</accession>
<name>A8PZ83_BRUMA</name>
<gene>
    <name evidence="1" type="ORF">Bm1_37845</name>
</gene>
<dbReference type="AlphaFoldDB" id="A8PZ83"/>
<organism evidence="1">
    <name type="scientific">Brugia malayi</name>
    <name type="common">Filarial nematode worm</name>
    <dbReference type="NCBI Taxonomy" id="6279"/>
    <lineage>
        <taxon>Eukaryota</taxon>
        <taxon>Metazoa</taxon>
        <taxon>Ecdysozoa</taxon>
        <taxon>Nematoda</taxon>
        <taxon>Chromadorea</taxon>
        <taxon>Rhabditida</taxon>
        <taxon>Spirurina</taxon>
        <taxon>Spiruromorpha</taxon>
        <taxon>Filarioidea</taxon>
        <taxon>Onchocercidae</taxon>
        <taxon>Brugia</taxon>
    </lineage>
</organism>
<reference evidence="1" key="1">
    <citation type="journal article" date="2007" name="Science">
        <title>Draft genome of the filarial nematode parasite Brugia malayi.</title>
        <authorList>
            <person name="Ghedin E."/>
            <person name="Wang S."/>
            <person name="Spiro D."/>
            <person name="Caler E."/>
            <person name="Zhao Q."/>
            <person name="Crabtree J."/>
            <person name="Allen J.E."/>
            <person name="Delcher A.L."/>
            <person name="Guiliano D.B."/>
            <person name="Miranda-Saavedra D."/>
            <person name="Angiuoli S.V."/>
            <person name="Creasy T."/>
            <person name="Amedeo P."/>
            <person name="Haas B."/>
            <person name="El-Sayed N.M."/>
            <person name="Wortman J.R."/>
            <person name="Feldblyum T."/>
            <person name="Tallon L."/>
            <person name="Schatz M."/>
            <person name="Shumway M."/>
            <person name="Koo H."/>
            <person name="Salzberg S.L."/>
            <person name="Schobel S."/>
            <person name="Pertea M."/>
            <person name="Pop M."/>
            <person name="White O."/>
            <person name="Barton G.J."/>
            <person name="Carlow C.K."/>
            <person name="Crawford M.J."/>
            <person name="Daub J."/>
            <person name="Dimmic M.W."/>
            <person name="Estes C.F."/>
            <person name="Foster J.M."/>
            <person name="Ganatra M."/>
            <person name="Gregory W.F."/>
            <person name="Johnson N.M."/>
            <person name="Jin J."/>
            <person name="Komuniecki R."/>
            <person name="Korf I."/>
            <person name="Kumar S."/>
            <person name="Laney S."/>
            <person name="Li B.W."/>
            <person name="Li W."/>
            <person name="Lindblom T.H."/>
            <person name="Lustigman S."/>
            <person name="Ma D."/>
            <person name="Maina C.V."/>
            <person name="Martin D.M."/>
            <person name="McCarter J.P."/>
            <person name="McReynolds L."/>
            <person name="Mitreva M."/>
            <person name="Nutman T.B."/>
            <person name="Parkinson J."/>
            <person name="Peregrin-Alvarez J.M."/>
            <person name="Poole C."/>
            <person name="Ren Q."/>
            <person name="Saunders L."/>
            <person name="Sluder A.E."/>
            <person name="Smith K."/>
            <person name="Stanke M."/>
            <person name="Unnasch T.R."/>
            <person name="Ware J."/>
            <person name="Wei A.D."/>
            <person name="Weil G."/>
            <person name="Williams D.J."/>
            <person name="Zhang Y."/>
            <person name="Williams S.A."/>
            <person name="Fraser-Liggett C."/>
            <person name="Slatko B."/>
            <person name="Blaxter M.L."/>
            <person name="Scott A.L."/>
        </authorList>
    </citation>
    <scope>NUCLEOTIDE SEQUENCE [LARGE SCALE GENOMIC DNA]</scope>
</reference>
<sequence>MSMVIHCKSVVNHSQLLTYTNLTLNENLGFLLKDKIIFTFLKFRVHIKPRMVMTVFACLMARDYTPNVKEMSSVEPLKNHE</sequence>